<dbReference type="EMBL" id="LHXV01000047">
    <property type="protein sequence ID" value="KXB00511.1"/>
    <property type="molecule type" value="Genomic_DNA"/>
</dbReference>
<dbReference type="Proteomes" id="UP000070344">
    <property type="component" value="Unassembled WGS sequence"/>
</dbReference>
<gene>
    <name evidence="1" type="ORF">AKJ41_04010</name>
</gene>
<evidence type="ECO:0000313" key="2">
    <source>
        <dbReference type="Proteomes" id="UP000070344"/>
    </source>
</evidence>
<reference evidence="1 2" key="1">
    <citation type="journal article" date="2016" name="Sci. Rep.">
        <title>Metabolic traits of an uncultured archaeal lineage -MSBL1- from brine pools of the Red Sea.</title>
        <authorList>
            <person name="Mwirichia R."/>
            <person name="Alam I."/>
            <person name="Rashid M."/>
            <person name="Vinu M."/>
            <person name="Ba-Alawi W."/>
            <person name="Anthony Kamau A."/>
            <person name="Kamanda Ngugi D."/>
            <person name="Goker M."/>
            <person name="Klenk H.P."/>
            <person name="Bajic V."/>
            <person name="Stingl U."/>
        </authorList>
    </citation>
    <scope>NUCLEOTIDE SEQUENCE [LARGE SCALE GENOMIC DNA]</scope>
    <source>
        <strain evidence="1">SCGC-AAA259O05</strain>
    </source>
</reference>
<keyword evidence="2" id="KW-1185">Reference proteome</keyword>
<proteinExistence type="predicted"/>
<accession>A0A133V259</accession>
<organism evidence="1 2">
    <name type="scientific">candidate division MSBL1 archaeon SCGC-AAA259O05</name>
    <dbReference type="NCBI Taxonomy" id="1698271"/>
    <lineage>
        <taxon>Archaea</taxon>
        <taxon>Methanobacteriati</taxon>
        <taxon>Methanobacteriota</taxon>
        <taxon>candidate division MSBL1</taxon>
    </lineage>
</organism>
<comment type="caution">
    <text evidence="1">The sequence shown here is derived from an EMBL/GenBank/DDBJ whole genome shotgun (WGS) entry which is preliminary data.</text>
</comment>
<evidence type="ECO:0000313" key="1">
    <source>
        <dbReference type="EMBL" id="KXB00511.1"/>
    </source>
</evidence>
<protein>
    <submittedName>
        <fullName evidence="1">Uncharacterized protein</fullName>
    </submittedName>
</protein>
<dbReference type="AlphaFoldDB" id="A0A133V259"/>
<sequence>MDETKARLSPIHRRIIECAEEKFPEASEKYCSEKEEGVCKITGGRCSLRSCPKIQKAKGNTSRTG</sequence>
<name>A0A133V259_9EURY</name>